<gene>
    <name evidence="2" type="ORF">EGYM00163_LOCUS44499</name>
</gene>
<sequence length="138" mass="15064">MEMCIILYSGHWCGGDILQRDFDERWGQIADLVALSCCPGLQTWDVPLTKGKETNVKHSAETMCNCKAGVKGSTPQTEGSPAARRSAARRSESSVVSDLQNSGVAFRRSSGTSRATPTMYHTHCQLHVQIQCQPPVLV</sequence>
<accession>A0A7S4GDA2</accession>
<name>A0A7S4GDA2_9EUGL</name>
<proteinExistence type="predicted"/>
<reference evidence="2" key="1">
    <citation type="submission" date="2021-01" db="EMBL/GenBank/DDBJ databases">
        <authorList>
            <person name="Corre E."/>
            <person name="Pelletier E."/>
            <person name="Niang G."/>
            <person name="Scheremetjew M."/>
            <person name="Finn R."/>
            <person name="Kale V."/>
            <person name="Holt S."/>
            <person name="Cochrane G."/>
            <person name="Meng A."/>
            <person name="Brown T."/>
            <person name="Cohen L."/>
        </authorList>
    </citation>
    <scope>NUCLEOTIDE SEQUENCE</scope>
    <source>
        <strain evidence="2">CCMP1594</strain>
    </source>
</reference>
<protein>
    <submittedName>
        <fullName evidence="2">Uncharacterized protein</fullName>
    </submittedName>
</protein>
<evidence type="ECO:0000256" key="1">
    <source>
        <dbReference type="SAM" id="MobiDB-lite"/>
    </source>
</evidence>
<dbReference type="EMBL" id="HBJA01129511">
    <property type="protein sequence ID" value="CAE0833207.1"/>
    <property type="molecule type" value="Transcribed_RNA"/>
</dbReference>
<dbReference type="AlphaFoldDB" id="A0A7S4GDA2"/>
<feature type="region of interest" description="Disordered" evidence="1">
    <location>
        <begin position="69"/>
        <end position="114"/>
    </location>
</feature>
<evidence type="ECO:0000313" key="2">
    <source>
        <dbReference type="EMBL" id="CAE0833207.1"/>
    </source>
</evidence>
<feature type="compositionally biased region" description="Polar residues" evidence="1">
    <location>
        <begin position="95"/>
        <end position="114"/>
    </location>
</feature>
<organism evidence="2">
    <name type="scientific">Eutreptiella gymnastica</name>
    <dbReference type="NCBI Taxonomy" id="73025"/>
    <lineage>
        <taxon>Eukaryota</taxon>
        <taxon>Discoba</taxon>
        <taxon>Euglenozoa</taxon>
        <taxon>Euglenida</taxon>
        <taxon>Spirocuta</taxon>
        <taxon>Euglenophyceae</taxon>
        <taxon>Eutreptiales</taxon>
        <taxon>Eutreptiaceae</taxon>
        <taxon>Eutreptiella</taxon>
    </lineage>
</organism>